<feature type="domain" description="Radical SAM core" evidence="7">
    <location>
        <begin position="66"/>
        <end position="198"/>
    </location>
</feature>
<evidence type="ECO:0000259" key="8">
    <source>
        <dbReference type="Pfam" id="PF13186"/>
    </source>
</evidence>
<dbReference type="SFLD" id="SFLDS00029">
    <property type="entry name" value="Radical_SAM"/>
    <property type="match status" value="1"/>
</dbReference>
<dbReference type="GO" id="GO:0046872">
    <property type="term" value="F:metal ion binding"/>
    <property type="evidence" value="ECO:0007669"/>
    <property type="project" value="UniProtKB-KW"/>
</dbReference>
<gene>
    <name evidence="9" type="ORF">MBAV_001987</name>
</gene>
<dbReference type="InterPro" id="IPR050377">
    <property type="entry name" value="Radical_SAM_PqqE_MftC-like"/>
</dbReference>
<feature type="domain" description="4Fe4S-binding SPASM" evidence="8">
    <location>
        <begin position="287"/>
        <end position="344"/>
    </location>
</feature>
<evidence type="ECO:0000256" key="5">
    <source>
        <dbReference type="ARBA" id="ARBA00023004"/>
    </source>
</evidence>
<dbReference type="GO" id="GO:0003824">
    <property type="term" value="F:catalytic activity"/>
    <property type="evidence" value="ECO:0007669"/>
    <property type="project" value="InterPro"/>
</dbReference>
<keyword evidence="2" id="KW-0004">4Fe-4S</keyword>
<evidence type="ECO:0000259" key="7">
    <source>
        <dbReference type="Pfam" id="PF04055"/>
    </source>
</evidence>
<comment type="cofactor">
    <cofactor evidence="1">
        <name>[4Fe-4S] cluster</name>
        <dbReference type="ChEBI" id="CHEBI:49883"/>
    </cofactor>
</comment>
<dbReference type="Proteomes" id="UP000033423">
    <property type="component" value="Unassembled WGS sequence"/>
</dbReference>
<proteinExistence type="predicted"/>
<evidence type="ECO:0000313" key="9">
    <source>
        <dbReference type="EMBL" id="KJU85798.1"/>
    </source>
</evidence>
<dbReference type="PANTHER" id="PTHR11228:SF7">
    <property type="entry name" value="PQQA PEPTIDE CYCLASE"/>
    <property type="match status" value="1"/>
</dbReference>
<reference evidence="9 10" key="1">
    <citation type="submission" date="2015-02" db="EMBL/GenBank/DDBJ databases">
        <title>Single-cell genomics of uncultivated deep-branching MTB reveals a conserved set of magnetosome genes.</title>
        <authorList>
            <person name="Kolinko S."/>
            <person name="Richter M."/>
            <person name="Glockner F.O."/>
            <person name="Brachmann A."/>
            <person name="Schuler D."/>
        </authorList>
    </citation>
    <scope>NUCLEOTIDE SEQUENCE [LARGE SCALE GENOMIC DNA]</scope>
    <source>
        <strain evidence="9">TM-1</strain>
    </source>
</reference>
<comment type="caution">
    <text evidence="9">The sequence shown here is derived from an EMBL/GenBank/DDBJ whole genome shotgun (WGS) entry which is preliminary data.</text>
</comment>
<evidence type="ECO:0000256" key="3">
    <source>
        <dbReference type="ARBA" id="ARBA00022691"/>
    </source>
</evidence>
<keyword evidence="10" id="KW-1185">Reference proteome</keyword>
<keyword evidence="5" id="KW-0408">Iron</keyword>
<dbReference type="InterPro" id="IPR058240">
    <property type="entry name" value="rSAM_sf"/>
</dbReference>
<dbReference type="EMBL" id="LACI01000852">
    <property type="protein sequence ID" value="KJU85798.1"/>
    <property type="molecule type" value="Genomic_DNA"/>
</dbReference>
<dbReference type="CDD" id="cd21109">
    <property type="entry name" value="SPASM"/>
    <property type="match status" value="1"/>
</dbReference>
<dbReference type="AlphaFoldDB" id="A0A0F3GYP4"/>
<keyword evidence="4" id="KW-0479">Metal-binding</keyword>
<dbReference type="InterPro" id="IPR034391">
    <property type="entry name" value="AdoMet-like_SPASM_containing"/>
</dbReference>
<evidence type="ECO:0000256" key="4">
    <source>
        <dbReference type="ARBA" id="ARBA00022723"/>
    </source>
</evidence>
<dbReference type="SFLD" id="SFLDG01387">
    <property type="entry name" value="BtrN-like_SPASM_domain_contain"/>
    <property type="match status" value="1"/>
</dbReference>
<protein>
    <submittedName>
        <fullName evidence="9">Radical sam domain protein</fullName>
    </submittedName>
</protein>
<dbReference type="GO" id="GO:0051536">
    <property type="term" value="F:iron-sulfur cluster binding"/>
    <property type="evidence" value="ECO:0007669"/>
    <property type="project" value="UniProtKB-KW"/>
</dbReference>
<dbReference type="InterPro" id="IPR007197">
    <property type="entry name" value="rSAM"/>
</dbReference>
<sequence>MSIIETTLWRLIAGKLPPVTHSLVYNVFAGKRYVKRKVANLALNALETSLWRDSLISYPGYLVIDPTNHCNLRCALCPTWQDTQGRPKGMMALDSYKRLLDEVGPYVFGVYLCNWGEPLLNPHLAEMIAYAKGYNTIVGFSTNLNRLSDEIAGRIVGSGVDLIVLSIDGATEDGYGRYRAGGSFSTVMGNIERLLAHRTRSGPFPLLIWQFLVNRYNEGEVEAARQIARGYGIVFSPSPLRTHMGKELLMPLYARVNEDASWLPTDRTYSRYDYEIAPGARTKQRSCKWLWDASVVNWDGSVAPCCGVYEKSWDFDNCFVERGTFHRVWNSPRYRYARRLVRAHTKGAPSTPVLHRHCKDAGIICANCVGYGFLED</sequence>
<name>A0A0F3GYP4_9BACT</name>
<evidence type="ECO:0000256" key="6">
    <source>
        <dbReference type="ARBA" id="ARBA00023014"/>
    </source>
</evidence>
<evidence type="ECO:0000256" key="2">
    <source>
        <dbReference type="ARBA" id="ARBA00022485"/>
    </source>
</evidence>
<dbReference type="SFLD" id="SFLDG01067">
    <property type="entry name" value="SPASM/twitch_domain_containing"/>
    <property type="match status" value="1"/>
</dbReference>
<dbReference type="SUPFAM" id="SSF102114">
    <property type="entry name" value="Radical SAM enzymes"/>
    <property type="match status" value="1"/>
</dbReference>
<dbReference type="Gene3D" id="3.20.20.70">
    <property type="entry name" value="Aldolase class I"/>
    <property type="match status" value="1"/>
</dbReference>
<keyword evidence="3" id="KW-0949">S-adenosyl-L-methionine</keyword>
<evidence type="ECO:0000313" key="10">
    <source>
        <dbReference type="Proteomes" id="UP000033423"/>
    </source>
</evidence>
<dbReference type="Pfam" id="PF13186">
    <property type="entry name" value="SPASM"/>
    <property type="match status" value="1"/>
</dbReference>
<dbReference type="PANTHER" id="PTHR11228">
    <property type="entry name" value="RADICAL SAM DOMAIN PROTEIN"/>
    <property type="match status" value="1"/>
</dbReference>
<dbReference type="CDD" id="cd01335">
    <property type="entry name" value="Radical_SAM"/>
    <property type="match status" value="1"/>
</dbReference>
<keyword evidence="6" id="KW-0411">Iron-sulfur</keyword>
<accession>A0A0F3GYP4</accession>
<dbReference type="Pfam" id="PF04055">
    <property type="entry name" value="Radical_SAM"/>
    <property type="match status" value="1"/>
</dbReference>
<evidence type="ECO:0000256" key="1">
    <source>
        <dbReference type="ARBA" id="ARBA00001966"/>
    </source>
</evidence>
<organism evidence="9 10">
    <name type="scientific">Candidatus Magnetobacterium bavaricum</name>
    <dbReference type="NCBI Taxonomy" id="29290"/>
    <lineage>
        <taxon>Bacteria</taxon>
        <taxon>Pseudomonadati</taxon>
        <taxon>Nitrospirota</taxon>
        <taxon>Thermodesulfovibrionia</taxon>
        <taxon>Thermodesulfovibrionales</taxon>
        <taxon>Candidatus Magnetobacteriaceae</taxon>
        <taxon>Candidatus Magnetobacterium</taxon>
    </lineage>
</organism>
<dbReference type="InterPro" id="IPR013785">
    <property type="entry name" value="Aldolase_TIM"/>
</dbReference>
<dbReference type="InterPro" id="IPR023885">
    <property type="entry name" value="4Fe4S-binding_SPASM_dom"/>
</dbReference>